<name>A0A6G1E6C9_9ORYZ</name>
<evidence type="ECO:0000313" key="3">
    <source>
        <dbReference type="Proteomes" id="UP000479710"/>
    </source>
</evidence>
<evidence type="ECO:0000313" key="2">
    <source>
        <dbReference type="EMBL" id="KAF0919503.1"/>
    </source>
</evidence>
<evidence type="ECO:0000256" key="1">
    <source>
        <dbReference type="SAM" id="MobiDB-lite"/>
    </source>
</evidence>
<dbReference type="Proteomes" id="UP000479710">
    <property type="component" value="Unassembled WGS sequence"/>
</dbReference>
<feature type="region of interest" description="Disordered" evidence="1">
    <location>
        <begin position="1"/>
        <end position="28"/>
    </location>
</feature>
<keyword evidence="3" id="KW-1185">Reference proteome</keyword>
<organism evidence="2 3">
    <name type="scientific">Oryza meyeriana var. granulata</name>
    <dbReference type="NCBI Taxonomy" id="110450"/>
    <lineage>
        <taxon>Eukaryota</taxon>
        <taxon>Viridiplantae</taxon>
        <taxon>Streptophyta</taxon>
        <taxon>Embryophyta</taxon>
        <taxon>Tracheophyta</taxon>
        <taxon>Spermatophyta</taxon>
        <taxon>Magnoliopsida</taxon>
        <taxon>Liliopsida</taxon>
        <taxon>Poales</taxon>
        <taxon>Poaceae</taxon>
        <taxon>BOP clade</taxon>
        <taxon>Oryzoideae</taxon>
        <taxon>Oryzeae</taxon>
        <taxon>Oryzinae</taxon>
        <taxon>Oryza</taxon>
        <taxon>Oryza meyeriana</taxon>
    </lineage>
</organism>
<dbReference type="EMBL" id="SPHZ02000005">
    <property type="protein sequence ID" value="KAF0919503.1"/>
    <property type="molecule type" value="Genomic_DNA"/>
</dbReference>
<reference evidence="2 3" key="1">
    <citation type="submission" date="2019-11" db="EMBL/GenBank/DDBJ databases">
        <title>Whole genome sequence of Oryza granulata.</title>
        <authorList>
            <person name="Li W."/>
        </authorList>
    </citation>
    <scope>NUCLEOTIDE SEQUENCE [LARGE SCALE GENOMIC DNA]</scope>
    <source>
        <strain evidence="3">cv. Menghai</strain>
        <tissue evidence="2">Leaf</tissue>
    </source>
</reference>
<comment type="caution">
    <text evidence="2">The sequence shown here is derived from an EMBL/GenBank/DDBJ whole genome shotgun (WGS) entry which is preliminary data.</text>
</comment>
<accession>A0A6G1E6C9</accession>
<gene>
    <name evidence="2" type="ORF">E2562_029622</name>
</gene>
<protein>
    <submittedName>
        <fullName evidence="2">Uncharacterized protein</fullName>
    </submittedName>
</protein>
<sequence length="178" mass="19786">MTQIWPASSVVARSKPSTPTSSDGELDGGYVDLGKSSAMAWTWPTSSFLSATSTRGFLGGAKELATLWSLKARGARWWLPPHQFPSPLDKGLALPDLPSRRLAAIPPILSAREVPTKVVEDELKTFDAEFVNVDQSTLFNLILVRIYRTLLPSFKLFGHRNRPLLFPDVPQRDISIRR</sequence>
<proteinExistence type="predicted"/>
<dbReference type="AlphaFoldDB" id="A0A6G1E6C9"/>